<dbReference type="SUPFAM" id="SSF109604">
    <property type="entry name" value="HD-domain/PDEase-like"/>
    <property type="match status" value="1"/>
</dbReference>
<keyword evidence="2" id="KW-0378">Hydrolase</keyword>
<dbReference type="KEGG" id="maqu:Maq22A_c10995"/>
<organism evidence="2 3">
    <name type="scientific">Methylobacterium aquaticum</name>
    <dbReference type="NCBI Taxonomy" id="270351"/>
    <lineage>
        <taxon>Bacteria</taxon>
        <taxon>Pseudomonadati</taxon>
        <taxon>Pseudomonadota</taxon>
        <taxon>Alphaproteobacteria</taxon>
        <taxon>Hyphomicrobiales</taxon>
        <taxon>Methylobacteriaceae</taxon>
        <taxon>Methylobacterium</taxon>
    </lineage>
</organism>
<dbReference type="CDD" id="cd00077">
    <property type="entry name" value="HDc"/>
    <property type="match status" value="1"/>
</dbReference>
<dbReference type="NCBIfam" id="TIGR00277">
    <property type="entry name" value="HDIG"/>
    <property type="match status" value="1"/>
</dbReference>
<dbReference type="AlphaFoldDB" id="A0A0C6FEV8"/>
<dbReference type="PANTHER" id="PTHR43155">
    <property type="entry name" value="CYCLIC DI-GMP PHOSPHODIESTERASE PA4108-RELATED"/>
    <property type="match status" value="1"/>
</dbReference>
<evidence type="ECO:0000259" key="1">
    <source>
        <dbReference type="PROSITE" id="PS51832"/>
    </source>
</evidence>
<reference evidence="2 3" key="1">
    <citation type="journal article" date="2015" name="Genome Announc.">
        <title>Complete Genome Sequence of Methylobacterium aquaticum Strain 22A, Isolated from Racomitrium japonicum Moss.</title>
        <authorList>
            <person name="Tani A."/>
            <person name="Ogura Y."/>
            <person name="Hayashi T."/>
            <person name="Kimbara K."/>
        </authorList>
    </citation>
    <scope>NUCLEOTIDE SEQUENCE [LARGE SCALE GENOMIC DNA]</scope>
    <source>
        <strain evidence="2 3">MA-22A</strain>
    </source>
</reference>
<dbReference type="GO" id="GO:0008081">
    <property type="term" value="F:phosphoric diester hydrolase activity"/>
    <property type="evidence" value="ECO:0007669"/>
    <property type="project" value="UniProtKB-ARBA"/>
</dbReference>
<dbReference type="Pfam" id="PF13487">
    <property type="entry name" value="HD_5"/>
    <property type="match status" value="1"/>
</dbReference>
<name>A0A0C6FEV8_9HYPH</name>
<dbReference type="InterPro" id="IPR037522">
    <property type="entry name" value="HD_GYP_dom"/>
</dbReference>
<feature type="domain" description="HD-GYP" evidence="1">
    <location>
        <begin position="156"/>
        <end position="349"/>
    </location>
</feature>
<protein>
    <submittedName>
        <fullName evidence="2">Metal-dependent phosphohydrolase</fullName>
    </submittedName>
</protein>
<dbReference type="STRING" id="270351.Maq22A_c10995"/>
<evidence type="ECO:0000313" key="2">
    <source>
        <dbReference type="EMBL" id="BAQ45467.1"/>
    </source>
</evidence>
<sequence>MHRILMISDDPGRSRGLARDLGEGTACEIRDLYDDDAPAGPASALLADVEDHSAEALDRLRRILAVARHGAPLVVLLRQNSARARLFGVALGASETLCAPFDPARVRAAAGIPHPVVLDPCTLRASEEARQFFGSVFVPDGPVTTRVVETGTDFIAQAVRDTGIRDWVRAVRRFDDATHQHCLLVTGLAAAFARSLGLGERECHRLTKAALLHDVGKIHVPSAILNKPGRLDANEMAIVRQHPDKGYRMLAGQGFEPEMLAVVRSHHEMLDGSGYPDGCREDDIPDLVRLVTVCDIYAALIEQRPYKPPLPGEEAMAILEGMTGRLDPAVVAAFRPIAAAFTPHFPADA</sequence>
<accession>A0A0C6FEV8</accession>
<dbReference type="OrthoDB" id="9802066at2"/>
<dbReference type="Gene3D" id="3.40.50.2300">
    <property type="match status" value="1"/>
</dbReference>
<dbReference type="PROSITE" id="PS51832">
    <property type="entry name" value="HD_GYP"/>
    <property type="match status" value="1"/>
</dbReference>
<dbReference type="SMART" id="SM00471">
    <property type="entry name" value="HDc"/>
    <property type="match status" value="1"/>
</dbReference>
<dbReference type="Gene3D" id="1.10.3210.10">
    <property type="entry name" value="Hypothetical protein af1432"/>
    <property type="match status" value="1"/>
</dbReference>
<dbReference type="RefSeq" id="WP_060846790.1">
    <property type="nucleotide sequence ID" value="NZ_AP014704.1"/>
</dbReference>
<dbReference type="Proteomes" id="UP000061432">
    <property type="component" value="Chromosome"/>
</dbReference>
<proteinExistence type="predicted"/>
<dbReference type="PATRIC" id="fig|270351.10.peg.2120"/>
<dbReference type="InterPro" id="IPR006675">
    <property type="entry name" value="HDIG_dom"/>
</dbReference>
<dbReference type="EMBL" id="AP014704">
    <property type="protein sequence ID" value="BAQ45467.1"/>
    <property type="molecule type" value="Genomic_DNA"/>
</dbReference>
<reference evidence="3" key="2">
    <citation type="submission" date="2015-01" db="EMBL/GenBank/DDBJ databases">
        <title>Complete genome sequence of Methylobacterium aquaticum strain 22A.</title>
        <authorList>
            <person name="Tani A."/>
            <person name="Ogura Y."/>
            <person name="Hayashi T."/>
        </authorList>
    </citation>
    <scope>NUCLEOTIDE SEQUENCE [LARGE SCALE GENOMIC DNA]</scope>
    <source>
        <strain evidence="3">MA-22A</strain>
    </source>
</reference>
<evidence type="ECO:0000313" key="3">
    <source>
        <dbReference type="Proteomes" id="UP000061432"/>
    </source>
</evidence>
<gene>
    <name evidence="2" type="ORF">Maq22A_c10995</name>
</gene>
<dbReference type="InterPro" id="IPR003607">
    <property type="entry name" value="HD/PDEase_dom"/>
</dbReference>
<dbReference type="PANTHER" id="PTHR43155:SF2">
    <property type="entry name" value="CYCLIC DI-GMP PHOSPHODIESTERASE PA4108"/>
    <property type="match status" value="1"/>
</dbReference>